<accession>A0A9W6X3X7</accession>
<keyword evidence="2" id="KW-1185">Reference proteome</keyword>
<dbReference type="AlphaFoldDB" id="A0A9W6X3X7"/>
<name>A0A9W6X3X7_9STRA</name>
<evidence type="ECO:0000313" key="2">
    <source>
        <dbReference type="Proteomes" id="UP001165083"/>
    </source>
</evidence>
<dbReference type="EMBL" id="BSXW01000827">
    <property type="protein sequence ID" value="GMF30301.1"/>
    <property type="molecule type" value="Genomic_DNA"/>
</dbReference>
<reference evidence="1" key="1">
    <citation type="submission" date="2023-04" db="EMBL/GenBank/DDBJ databases">
        <title>Phytophthora lilii NBRC 32176.</title>
        <authorList>
            <person name="Ichikawa N."/>
            <person name="Sato H."/>
            <person name="Tonouchi N."/>
        </authorList>
    </citation>
    <scope>NUCLEOTIDE SEQUENCE</scope>
    <source>
        <strain evidence="1">NBRC 32176</strain>
    </source>
</reference>
<protein>
    <submittedName>
        <fullName evidence="1">Unnamed protein product</fullName>
    </submittedName>
</protein>
<dbReference type="Proteomes" id="UP001165083">
    <property type="component" value="Unassembled WGS sequence"/>
</dbReference>
<comment type="caution">
    <text evidence="1">The sequence shown here is derived from an EMBL/GenBank/DDBJ whole genome shotgun (WGS) entry which is preliminary data.</text>
</comment>
<organism evidence="1 2">
    <name type="scientific">Phytophthora lilii</name>
    <dbReference type="NCBI Taxonomy" id="2077276"/>
    <lineage>
        <taxon>Eukaryota</taxon>
        <taxon>Sar</taxon>
        <taxon>Stramenopiles</taxon>
        <taxon>Oomycota</taxon>
        <taxon>Peronosporomycetes</taxon>
        <taxon>Peronosporales</taxon>
        <taxon>Peronosporaceae</taxon>
        <taxon>Phytophthora</taxon>
    </lineage>
</organism>
<sequence>MFFRVFNLSSAAAMMDWTQQYEADQRGQLEILMSMATNSNLMMKELQIPHVQSEALYAVRYAMEKQTDKDMRQLIGSMETTNIAGILSEGR</sequence>
<gene>
    <name evidence="1" type="ORF">Plil01_001291200</name>
</gene>
<proteinExistence type="predicted"/>
<evidence type="ECO:0000313" key="1">
    <source>
        <dbReference type="EMBL" id="GMF30301.1"/>
    </source>
</evidence>